<dbReference type="EMBL" id="AFAR01000171">
    <property type="protein sequence ID" value="EGF26846.1"/>
    <property type="molecule type" value="Genomic_DNA"/>
</dbReference>
<keyword evidence="1" id="KW-0472">Membrane</keyword>
<keyword evidence="1" id="KW-0812">Transmembrane</keyword>
<dbReference type="AlphaFoldDB" id="F2AU55"/>
<proteinExistence type="predicted"/>
<keyword evidence="1" id="KW-1133">Transmembrane helix</keyword>
<organism evidence="2 3">
    <name type="scientific">Rhodopirellula baltica WH47</name>
    <dbReference type="NCBI Taxonomy" id="991778"/>
    <lineage>
        <taxon>Bacteria</taxon>
        <taxon>Pseudomonadati</taxon>
        <taxon>Planctomycetota</taxon>
        <taxon>Planctomycetia</taxon>
        <taxon>Pirellulales</taxon>
        <taxon>Pirellulaceae</taxon>
        <taxon>Rhodopirellula</taxon>
    </lineage>
</organism>
<accession>F2AU55</accession>
<evidence type="ECO:0000313" key="2">
    <source>
        <dbReference type="EMBL" id="EGF26846.1"/>
    </source>
</evidence>
<comment type="caution">
    <text evidence="2">The sequence shown here is derived from an EMBL/GenBank/DDBJ whole genome shotgun (WGS) entry which is preliminary data.</text>
</comment>
<reference evidence="2 3" key="1">
    <citation type="journal article" date="2013" name="Mar. Genomics">
        <title>Expression of sulfatases in Rhodopirellula baltica and the diversity of sulfatases in the genus Rhodopirellula.</title>
        <authorList>
            <person name="Wegner C.E."/>
            <person name="Richter-Heitmann T."/>
            <person name="Klindworth A."/>
            <person name="Klockow C."/>
            <person name="Richter M."/>
            <person name="Achstetter T."/>
            <person name="Glockner F.O."/>
            <person name="Harder J."/>
        </authorList>
    </citation>
    <scope>NUCLEOTIDE SEQUENCE [LARGE SCALE GENOMIC DNA]</scope>
    <source>
        <strain evidence="2 3">WH47</strain>
    </source>
</reference>
<evidence type="ECO:0000313" key="3">
    <source>
        <dbReference type="Proteomes" id="UP000006222"/>
    </source>
</evidence>
<dbReference type="PATRIC" id="fig|991778.3.peg.3458"/>
<protein>
    <submittedName>
        <fullName evidence="2">Uncharacterized protein</fullName>
    </submittedName>
</protein>
<dbReference type="Proteomes" id="UP000006222">
    <property type="component" value="Unassembled WGS sequence"/>
</dbReference>
<gene>
    <name evidence="2" type="ORF">RBWH47_05019</name>
</gene>
<sequence length="202" mass="23139">MWGTFEYSTRRDVVQRPSPSNIFHRPSPMNASAKTSTLRAKPDWGYRILLAIAAIVAGWLLLMPICPPVIRSTMQRFHLRTPSFAWWAIQTPIPAMYNFKNTTEVRDLPPEGELAGLIDPLWLSPLDEDAAKPGILATRTINHYPAREFTFANGRVRYLQDESPRWLVIESHYRGESMHSTYELTRDDVGNWQMVLAEEPAS</sequence>
<evidence type="ECO:0000256" key="1">
    <source>
        <dbReference type="SAM" id="Phobius"/>
    </source>
</evidence>
<name>F2AU55_RHOBT</name>
<feature type="transmembrane region" description="Helical" evidence="1">
    <location>
        <begin position="48"/>
        <end position="70"/>
    </location>
</feature>